<protein>
    <submittedName>
        <fullName evidence="3">Cupin domain protein</fullName>
    </submittedName>
</protein>
<comment type="caution">
    <text evidence="3">The sequence shown here is derived from an EMBL/GenBank/DDBJ whole genome shotgun (WGS) entry which is preliminary data.</text>
</comment>
<dbReference type="PANTHER" id="PTHR35848">
    <property type="entry name" value="OXALATE-BINDING PROTEIN"/>
    <property type="match status" value="1"/>
</dbReference>
<dbReference type="PATRIC" id="fig|537010.4.peg.439"/>
<evidence type="ECO:0000313" key="4">
    <source>
        <dbReference type="Proteomes" id="UP000004416"/>
    </source>
</evidence>
<dbReference type="Gene3D" id="2.60.120.10">
    <property type="entry name" value="Jelly Rolls"/>
    <property type="match status" value="1"/>
</dbReference>
<dbReference type="GO" id="GO:0046872">
    <property type="term" value="F:metal ion binding"/>
    <property type="evidence" value="ECO:0007669"/>
    <property type="project" value="UniProtKB-KW"/>
</dbReference>
<dbReference type="HOGENOM" id="CLU_116722_3_1_9"/>
<dbReference type="InterPro" id="IPR051610">
    <property type="entry name" value="GPI/OXD"/>
</dbReference>
<dbReference type="Proteomes" id="UP000004416">
    <property type="component" value="Unassembled WGS sequence"/>
</dbReference>
<dbReference type="InterPro" id="IPR014710">
    <property type="entry name" value="RmlC-like_jellyroll"/>
</dbReference>
<gene>
    <name evidence="3" type="ORF">HMPREF0322_00472</name>
</gene>
<dbReference type="CDD" id="cd02221">
    <property type="entry name" value="cupin_TM1287-like"/>
    <property type="match status" value="1"/>
</dbReference>
<evidence type="ECO:0000313" key="3">
    <source>
        <dbReference type="EMBL" id="EHL08829.1"/>
    </source>
</evidence>
<dbReference type="InterPro" id="IPR011051">
    <property type="entry name" value="RmlC_Cupin_sf"/>
</dbReference>
<feature type="domain" description="Cupin type-2" evidence="2">
    <location>
        <begin position="79"/>
        <end position="146"/>
    </location>
</feature>
<proteinExistence type="predicted"/>
<organism evidence="3 4">
    <name type="scientific">Desulfitobacterium hafniense DP7</name>
    <dbReference type="NCBI Taxonomy" id="537010"/>
    <lineage>
        <taxon>Bacteria</taxon>
        <taxon>Bacillati</taxon>
        <taxon>Bacillota</taxon>
        <taxon>Clostridia</taxon>
        <taxon>Eubacteriales</taxon>
        <taxon>Desulfitobacteriaceae</taxon>
        <taxon>Desulfitobacterium</taxon>
    </lineage>
</organism>
<evidence type="ECO:0000259" key="2">
    <source>
        <dbReference type="Pfam" id="PF07883"/>
    </source>
</evidence>
<evidence type="ECO:0000256" key="1">
    <source>
        <dbReference type="ARBA" id="ARBA00022723"/>
    </source>
</evidence>
<keyword evidence="1" id="KW-0479">Metal-binding</keyword>
<dbReference type="PANTHER" id="PTHR35848:SF6">
    <property type="entry name" value="CUPIN TYPE-2 DOMAIN-CONTAINING PROTEIN"/>
    <property type="match status" value="1"/>
</dbReference>
<dbReference type="EMBL" id="AFZX01000011">
    <property type="protein sequence ID" value="EHL08829.1"/>
    <property type="molecule type" value="Genomic_DNA"/>
</dbReference>
<dbReference type="SUPFAM" id="SSF51182">
    <property type="entry name" value="RmlC-like cupins"/>
    <property type="match status" value="1"/>
</dbReference>
<dbReference type="InterPro" id="IPR013096">
    <property type="entry name" value="Cupin_2"/>
</dbReference>
<reference evidence="3 4" key="1">
    <citation type="submission" date="2011-08" db="EMBL/GenBank/DDBJ databases">
        <authorList>
            <person name="Weinstock G."/>
            <person name="Sodergren E."/>
            <person name="Clifton S."/>
            <person name="Fulton L."/>
            <person name="Fulton B."/>
            <person name="Courtney L."/>
            <person name="Fronick C."/>
            <person name="Harrison M."/>
            <person name="Strong C."/>
            <person name="Farmer C."/>
            <person name="Delahaunty K."/>
            <person name="Markovic C."/>
            <person name="Hall O."/>
            <person name="Minx P."/>
            <person name="Tomlinson C."/>
            <person name="Mitreva M."/>
            <person name="Hou S."/>
            <person name="Chen J."/>
            <person name="Wollam A."/>
            <person name="Pepin K.H."/>
            <person name="Johnson M."/>
            <person name="Bhonagiri V."/>
            <person name="Zhang X."/>
            <person name="Suruliraj S."/>
            <person name="Warren W."/>
            <person name="Chinwalla A."/>
            <person name="Mardis E.R."/>
            <person name="Wilson R.K."/>
        </authorList>
    </citation>
    <scope>NUCLEOTIDE SEQUENCE [LARGE SCALE GENOMIC DNA]</scope>
    <source>
        <strain evidence="3 4">DP7</strain>
    </source>
</reference>
<dbReference type="AlphaFoldDB" id="G9XHP6"/>
<dbReference type="Pfam" id="PF07883">
    <property type="entry name" value="Cupin_2"/>
    <property type="match status" value="1"/>
</dbReference>
<sequence>MDFTPVPEYLYTRSVQRCIALILKSYAIAIKPDKEGLKMIRKTIDETVHNARGGEGSVVFSHILTKEELMGHANVYAKVTVNPHSSIGYHQHVGNTEPYYILSGKGIFTDSDGTRSEVGPGDVCVIKVGESHGLENNTDEDLVMMALIINEG</sequence>
<name>G9XHP6_DESHA</name>
<accession>G9XHP6</accession>